<keyword evidence="5 11" id="KW-0378">Hydrolase</keyword>
<feature type="region of interest" description="Disordered" evidence="12">
    <location>
        <begin position="1"/>
        <end position="49"/>
    </location>
</feature>
<dbReference type="SUPFAM" id="SSF52768">
    <property type="entry name" value="Arginase/deacetylase"/>
    <property type="match status" value="1"/>
</dbReference>
<dbReference type="InterPro" id="IPR023696">
    <property type="entry name" value="Ureohydrolase_dom_sf"/>
</dbReference>
<evidence type="ECO:0000256" key="2">
    <source>
        <dbReference type="ARBA" id="ARBA00007738"/>
    </source>
</evidence>
<keyword evidence="16" id="KW-1185">Reference proteome</keyword>
<evidence type="ECO:0000256" key="6">
    <source>
        <dbReference type="ARBA" id="ARBA00022853"/>
    </source>
</evidence>
<sequence length="747" mass="83638">MEAAAPKNGADHPMAMADDPAVSTSNGYNGYSRQTSREVTDFDSTTDSATNDNDATLLANSALRQVLRRGLLPTGCCYDDRMKLHVNADWSPHSHHPEDPRRIEEIFNTFKQNGLIYTGPPEQLAAVLRESPTKYMWRIPARDARQDEILLVHHPAHYAFVESLANKSYAELRRLTKEMDQGRTSLYVGSMSYYAALLSTGGAIETLKHVVEGRLRNAFAVIRPPGHHAEPDEPMGFCFFNNVPVAVRVCQMDYPETCRKVIILDWDVHHGNGIQNIFYEDPNVLYISLHVYENGTFYPGKPKDGVPDGGLNNCGAGPGLGRNVNIGWHAQGMGDGEYMAAFQRIIMPIAREFNPDLVVISAGFDAADGDELGGCFVSPTCYAHMTHMLMSLAEGKVAVCLEGGYNLKAISKSALAVARTLMGEPPPRLDVPKINKDASRVLARVQAYQAQYWDCMKAGIVNVREDVSKMNASRLHDVVRNAQRQELQQKHQMVPLYIHREHASQTFDNQVLVTPKLSEAKRVLFIIHDPPQLLAQPDVDDSIIESHNAWVVDEITPYIDWAIENGFGVMDVNIPGYLAKDDDLESFTPRVSERVLESEMNELVCYIWDNYLQLYDQADEIFLMGVGNAYLGIKTLLTGRSDSKERISGVVNFVTGTLKAVKSDVDEGLSAWYKENSRIYVGADHACWNDETLKRKVTKRRFGTVIESKVNGLNRMLHEHAAEAKEWIMDRVDMSGETTEDEHMTQE</sequence>
<evidence type="ECO:0000313" key="16">
    <source>
        <dbReference type="Proteomes" id="UP000033483"/>
    </source>
</evidence>
<dbReference type="GO" id="GO:0070823">
    <property type="term" value="C:HDA1 complex"/>
    <property type="evidence" value="ECO:0007669"/>
    <property type="project" value="EnsemblFungi"/>
</dbReference>
<dbReference type="Pfam" id="PF09757">
    <property type="entry name" value="Arb2-like"/>
    <property type="match status" value="1"/>
</dbReference>
<keyword evidence="4 11" id="KW-0678">Repressor</keyword>
<reference evidence="15 16" key="1">
    <citation type="submission" date="2015-03" db="EMBL/GenBank/DDBJ databases">
        <authorList>
            <person name="Radwan O."/>
            <person name="Al-Naeli F.A."/>
            <person name="Rendon G.A."/>
            <person name="Fields C."/>
        </authorList>
    </citation>
    <scope>NUCLEOTIDE SEQUENCE [LARGE SCALE GENOMIC DNA]</scope>
    <source>
        <strain evidence="15">CR-DP1</strain>
    </source>
</reference>
<accession>A0A0F4ZH78</accession>
<feature type="compositionally biased region" description="Polar residues" evidence="12">
    <location>
        <begin position="22"/>
        <end position="34"/>
    </location>
</feature>
<dbReference type="GO" id="GO:1902794">
    <property type="term" value="P:siRNA-independent facultative heterochromatin formation"/>
    <property type="evidence" value="ECO:0007669"/>
    <property type="project" value="EnsemblFungi"/>
</dbReference>
<dbReference type="Gene3D" id="3.40.800.20">
    <property type="entry name" value="Histone deacetylase domain"/>
    <property type="match status" value="1"/>
</dbReference>
<dbReference type="InterPro" id="IPR037138">
    <property type="entry name" value="His_deacetylse_dom_sf"/>
</dbReference>
<organism evidence="15 16">
    <name type="scientific">Thielaviopsis punctulata</name>
    <dbReference type="NCBI Taxonomy" id="72032"/>
    <lineage>
        <taxon>Eukaryota</taxon>
        <taxon>Fungi</taxon>
        <taxon>Dikarya</taxon>
        <taxon>Ascomycota</taxon>
        <taxon>Pezizomycotina</taxon>
        <taxon>Sordariomycetes</taxon>
        <taxon>Hypocreomycetidae</taxon>
        <taxon>Microascales</taxon>
        <taxon>Ceratocystidaceae</taxon>
        <taxon>Thielaviopsis</taxon>
    </lineage>
</organism>
<evidence type="ECO:0000256" key="3">
    <source>
        <dbReference type="ARBA" id="ARBA00012111"/>
    </source>
</evidence>
<evidence type="ECO:0000256" key="8">
    <source>
        <dbReference type="ARBA" id="ARBA00023163"/>
    </source>
</evidence>
<dbReference type="PANTHER" id="PTHR10625:SF5">
    <property type="entry name" value="HISTONE DEACETYLASE"/>
    <property type="match status" value="1"/>
</dbReference>
<dbReference type="PANTHER" id="PTHR10625">
    <property type="entry name" value="HISTONE DEACETYLASE HDAC1-RELATED"/>
    <property type="match status" value="1"/>
</dbReference>
<dbReference type="GO" id="GO:0005730">
    <property type="term" value="C:nucleolus"/>
    <property type="evidence" value="ECO:0007669"/>
    <property type="project" value="EnsemblFungi"/>
</dbReference>
<comment type="subcellular location">
    <subcellularLocation>
        <location evidence="1 11">Nucleus</location>
    </subcellularLocation>
</comment>
<evidence type="ECO:0000256" key="1">
    <source>
        <dbReference type="ARBA" id="ARBA00004123"/>
    </source>
</evidence>
<evidence type="ECO:0000256" key="11">
    <source>
        <dbReference type="PIRNR" id="PIRNR037919"/>
    </source>
</evidence>
<comment type="catalytic activity">
    <reaction evidence="10 11">
        <text>N(6)-acetyl-L-lysyl-[histone] + H2O = L-lysyl-[histone] + acetate</text>
        <dbReference type="Rhea" id="RHEA:58196"/>
        <dbReference type="Rhea" id="RHEA-COMP:9845"/>
        <dbReference type="Rhea" id="RHEA-COMP:11338"/>
        <dbReference type="ChEBI" id="CHEBI:15377"/>
        <dbReference type="ChEBI" id="CHEBI:29969"/>
        <dbReference type="ChEBI" id="CHEBI:30089"/>
        <dbReference type="ChEBI" id="CHEBI:61930"/>
        <dbReference type="EC" id="3.5.1.98"/>
    </reaction>
</comment>
<dbReference type="GO" id="GO:0045944">
    <property type="term" value="P:positive regulation of transcription by RNA polymerase II"/>
    <property type="evidence" value="ECO:0007669"/>
    <property type="project" value="EnsemblFungi"/>
</dbReference>
<dbReference type="InterPro" id="IPR000286">
    <property type="entry name" value="HDACs"/>
</dbReference>
<proteinExistence type="inferred from homology"/>
<evidence type="ECO:0000256" key="7">
    <source>
        <dbReference type="ARBA" id="ARBA00023015"/>
    </source>
</evidence>
<dbReference type="InterPro" id="IPR023801">
    <property type="entry name" value="His_deacetylse_dom"/>
</dbReference>
<dbReference type="GO" id="GO:0031934">
    <property type="term" value="C:mating-type region heterochromatin"/>
    <property type="evidence" value="ECO:0007669"/>
    <property type="project" value="EnsemblFungi"/>
</dbReference>
<protein>
    <recommendedName>
        <fullName evidence="3 11">Histone deacetylase</fullName>
        <ecNumber evidence="3 11">3.5.1.98</ecNumber>
    </recommendedName>
</protein>
<dbReference type="GO" id="GO:0030466">
    <property type="term" value="P:silent mating-type cassette heterochromatin formation"/>
    <property type="evidence" value="ECO:0007669"/>
    <property type="project" value="EnsemblFungi"/>
</dbReference>
<dbReference type="GO" id="GO:0003682">
    <property type="term" value="F:chromatin binding"/>
    <property type="evidence" value="ECO:0007669"/>
    <property type="project" value="EnsemblFungi"/>
</dbReference>
<dbReference type="Proteomes" id="UP000033483">
    <property type="component" value="Unassembled WGS sequence"/>
</dbReference>
<dbReference type="InterPro" id="IPR017321">
    <property type="entry name" value="Hist_deAcase_II_yeast"/>
</dbReference>
<evidence type="ECO:0000256" key="9">
    <source>
        <dbReference type="ARBA" id="ARBA00023242"/>
    </source>
</evidence>
<comment type="function">
    <text evidence="11">Responsible for the deacetylation of lysine residues on the N-terminal part of the core histones (H2A, H2B, H3 and H4). Histone deacetylation gives a tag for epigenetic repression and plays an important role in transcriptional regulation, cell cycle progression and developmental events.</text>
</comment>
<keyword evidence="9 11" id="KW-0539">Nucleus</keyword>
<feature type="domain" description="Histone deacetylase" evidence="13">
    <location>
        <begin position="96"/>
        <end position="420"/>
    </location>
</feature>
<dbReference type="GO" id="GO:0031509">
    <property type="term" value="P:subtelomeric heterochromatin formation"/>
    <property type="evidence" value="ECO:0007669"/>
    <property type="project" value="EnsemblFungi"/>
</dbReference>
<dbReference type="PRINTS" id="PR01270">
    <property type="entry name" value="HDASUPER"/>
</dbReference>
<dbReference type="GO" id="GO:0031078">
    <property type="term" value="F:histone H3K14 deacetylase activity, hydrolytic mechanism"/>
    <property type="evidence" value="ECO:0007669"/>
    <property type="project" value="UniProtKB-UniRule"/>
</dbReference>
<dbReference type="FunFam" id="3.40.800.20:FF:000005">
    <property type="entry name" value="histone deacetylase 6"/>
    <property type="match status" value="1"/>
</dbReference>
<dbReference type="InterPro" id="IPR019154">
    <property type="entry name" value="Arb2-like_domain"/>
</dbReference>
<keyword evidence="6 11" id="KW-0156">Chromatin regulator</keyword>
<dbReference type="ESTHER" id="9pezi-a0a0f4zh78">
    <property type="family name" value="Arb2_domain"/>
</dbReference>
<dbReference type="GO" id="GO:0031508">
    <property type="term" value="P:pericentric heterochromatin formation"/>
    <property type="evidence" value="ECO:0007669"/>
    <property type="project" value="EnsemblFungi"/>
</dbReference>
<evidence type="ECO:0000256" key="12">
    <source>
        <dbReference type="SAM" id="MobiDB-lite"/>
    </source>
</evidence>
<gene>
    <name evidence="15" type="ORF">TD95_001672</name>
</gene>
<dbReference type="GO" id="GO:0000122">
    <property type="term" value="P:negative regulation of transcription by RNA polymerase II"/>
    <property type="evidence" value="ECO:0007669"/>
    <property type="project" value="EnsemblFungi"/>
</dbReference>
<dbReference type="GO" id="GO:1990342">
    <property type="term" value="C:heterochromatin island"/>
    <property type="evidence" value="ECO:0007669"/>
    <property type="project" value="EnsemblFungi"/>
</dbReference>
<dbReference type="GO" id="GO:0000791">
    <property type="term" value="C:euchromatin"/>
    <property type="evidence" value="ECO:0007669"/>
    <property type="project" value="EnsemblFungi"/>
</dbReference>
<dbReference type="GO" id="GO:0000183">
    <property type="term" value="P:rDNA heterochromatin formation"/>
    <property type="evidence" value="ECO:0007669"/>
    <property type="project" value="EnsemblFungi"/>
</dbReference>
<feature type="compositionally biased region" description="Low complexity" evidence="12">
    <location>
        <begin position="11"/>
        <end position="21"/>
    </location>
</feature>
<comment type="similarity">
    <text evidence="2 11">Belongs to the histone deacetylase family. HD type 2 subfamily.</text>
</comment>
<dbReference type="EMBL" id="LAEV01000782">
    <property type="protein sequence ID" value="KKA29570.1"/>
    <property type="molecule type" value="Genomic_DNA"/>
</dbReference>
<keyword evidence="7 11" id="KW-0805">Transcription regulation</keyword>
<evidence type="ECO:0000259" key="13">
    <source>
        <dbReference type="Pfam" id="PF00850"/>
    </source>
</evidence>
<evidence type="ECO:0000313" key="15">
    <source>
        <dbReference type="EMBL" id="KKA29570.1"/>
    </source>
</evidence>
<comment type="caution">
    <text evidence="15">The sequence shown here is derived from an EMBL/GenBank/DDBJ whole genome shotgun (WGS) entry which is preliminary data.</text>
</comment>
<dbReference type="EC" id="3.5.1.98" evidence="3 11"/>
<keyword evidence="8 11" id="KW-0804">Transcription</keyword>
<dbReference type="GO" id="GO:0005721">
    <property type="term" value="C:pericentric heterochromatin"/>
    <property type="evidence" value="ECO:0007669"/>
    <property type="project" value="EnsemblFungi"/>
</dbReference>
<evidence type="ECO:0000256" key="4">
    <source>
        <dbReference type="ARBA" id="ARBA00022491"/>
    </source>
</evidence>
<dbReference type="GO" id="GO:0140720">
    <property type="term" value="C:subtelomeric heterochromatin"/>
    <property type="evidence" value="ECO:0007669"/>
    <property type="project" value="EnsemblFungi"/>
</dbReference>
<dbReference type="AlphaFoldDB" id="A0A0F4ZH78"/>
<evidence type="ECO:0000256" key="10">
    <source>
        <dbReference type="ARBA" id="ARBA00048287"/>
    </source>
</evidence>
<dbReference type="GO" id="GO:0042802">
    <property type="term" value="F:identical protein binding"/>
    <property type="evidence" value="ECO:0007669"/>
    <property type="project" value="EnsemblFungi"/>
</dbReference>
<name>A0A0F4ZH78_9PEZI</name>
<dbReference type="PIRSF" id="PIRSF037919">
    <property type="entry name" value="HDAC_II_yeast"/>
    <property type="match status" value="1"/>
</dbReference>
<evidence type="ECO:0000256" key="5">
    <source>
        <dbReference type="ARBA" id="ARBA00022801"/>
    </source>
</evidence>
<dbReference type="OrthoDB" id="424012at2759"/>
<evidence type="ECO:0000259" key="14">
    <source>
        <dbReference type="Pfam" id="PF09757"/>
    </source>
</evidence>
<dbReference type="GO" id="GO:0033553">
    <property type="term" value="C:rDNA heterochromatin"/>
    <property type="evidence" value="ECO:0007669"/>
    <property type="project" value="EnsemblFungi"/>
</dbReference>
<feature type="domain" description="Arb2-like" evidence="14">
    <location>
        <begin position="474"/>
        <end position="733"/>
    </location>
</feature>
<dbReference type="GO" id="GO:0070824">
    <property type="term" value="C:SHREC complex"/>
    <property type="evidence" value="ECO:0007669"/>
    <property type="project" value="EnsemblFungi"/>
</dbReference>
<dbReference type="Pfam" id="PF00850">
    <property type="entry name" value="Hist_deacetyl"/>
    <property type="match status" value="1"/>
</dbReference>